<name>A0A6S6S611_9BACT</name>
<proteinExistence type="predicted"/>
<protein>
    <submittedName>
        <fullName evidence="2">Uncharacterized protein</fullName>
    </submittedName>
</protein>
<evidence type="ECO:0000256" key="1">
    <source>
        <dbReference type="SAM" id="SignalP"/>
    </source>
</evidence>
<organism evidence="2">
    <name type="scientific">uncultured Sulfurovum sp</name>
    <dbReference type="NCBI Taxonomy" id="269237"/>
    <lineage>
        <taxon>Bacteria</taxon>
        <taxon>Pseudomonadati</taxon>
        <taxon>Campylobacterota</taxon>
        <taxon>Epsilonproteobacteria</taxon>
        <taxon>Campylobacterales</taxon>
        <taxon>Sulfurovaceae</taxon>
        <taxon>Sulfurovum</taxon>
        <taxon>environmental samples</taxon>
    </lineage>
</organism>
<keyword evidence="1" id="KW-0732">Signal</keyword>
<sequence>MLNNNFFKLGTVAVLLTSTLLGAGTAKCVGGVCFVNLDKLKPSKGFEKSEENLVVLEQPRYIEEVNTNTQNNFIDKSITIVLDGETITVFPHSSYVMNDLEVIYSDDNVNENELLVTGESDRIEDIILEKSGLPNSEFFCEKNKKPLYDSTEDTFQCV</sequence>
<feature type="chain" id="PRO_5027844064" evidence="1">
    <location>
        <begin position="24"/>
        <end position="158"/>
    </location>
</feature>
<accession>A0A6S6S611</accession>
<gene>
    <name evidence="2" type="ORF">HELGO_WM27879</name>
</gene>
<feature type="signal peptide" evidence="1">
    <location>
        <begin position="1"/>
        <end position="23"/>
    </location>
</feature>
<dbReference type="EMBL" id="CACVAR010000006">
    <property type="protein sequence ID" value="CAA6798470.1"/>
    <property type="molecule type" value="Genomic_DNA"/>
</dbReference>
<dbReference type="AlphaFoldDB" id="A0A6S6S611"/>
<evidence type="ECO:0000313" key="2">
    <source>
        <dbReference type="EMBL" id="CAA6798470.1"/>
    </source>
</evidence>
<reference evidence="2" key="1">
    <citation type="submission" date="2020-01" db="EMBL/GenBank/DDBJ databases">
        <authorList>
            <person name="Meier V. D."/>
            <person name="Meier V D."/>
        </authorList>
    </citation>
    <scope>NUCLEOTIDE SEQUENCE</scope>
    <source>
        <strain evidence="2">HLG_WM_MAG_03</strain>
    </source>
</reference>